<evidence type="ECO:0000256" key="2">
    <source>
        <dbReference type="ARBA" id="ARBA00012916"/>
    </source>
</evidence>
<accession>A0A6H1Q533</accession>
<name>A0A6H1Q533_9PROT</name>
<dbReference type="PANTHER" id="PTHR10937">
    <property type="entry name" value="GLUCOSAMINE--FRUCTOSE-6-PHOSPHATE AMINOTRANSFERASE, ISOMERIZING"/>
    <property type="match status" value="1"/>
</dbReference>
<evidence type="ECO:0000256" key="3">
    <source>
        <dbReference type="ARBA" id="ARBA00022576"/>
    </source>
</evidence>
<dbReference type="CDD" id="cd01907">
    <property type="entry name" value="GlxB"/>
    <property type="match status" value="1"/>
</dbReference>
<keyword evidence="4 7" id="KW-0808">Transferase</keyword>
<dbReference type="GO" id="GO:0004360">
    <property type="term" value="F:glutamine-fructose-6-phosphate transaminase (isomerizing) activity"/>
    <property type="evidence" value="ECO:0007669"/>
    <property type="project" value="UniProtKB-EC"/>
</dbReference>
<evidence type="ECO:0000256" key="5">
    <source>
        <dbReference type="ARBA" id="ARBA00022962"/>
    </source>
</evidence>
<keyword evidence="8" id="KW-1185">Reference proteome</keyword>
<keyword evidence="3" id="KW-0032">Aminotransferase</keyword>
<reference evidence="7 8" key="1">
    <citation type="journal article" date="2020" name="Nat. Microbiol.">
        <title>Lysogenic host-virus interactions in SAR11 marine bacteria.</title>
        <authorList>
            <person name="Morris R.M."/>
            <person name="Cain K.R."/>
            <person name="Hvorecny K.L."/>
            <person name="Kollman J.M."/>
        </authorList>
    </citation>
    <scope>NUCLEOTIDE SEQUENCE [LARGE SCALE GENOMIC DNA]</scope>
    <source>
        <strain evidence="7 8">NP1</strain>
    </source>
</reference>
<keyword evidence="5 7" id="KW-0315">Glutamine amidotransferase</keyword>
<dbReference type="KEGG" id="peg:E5R92_06685"/>
<dbReference type="AlphaFoldDB" id="A0A6H1Q533"/>
<dbReference type="Gene3D" id="3.60.20.10">
    <property type="entry name" value="Glutamine Phosphoribosylpyrophosphate, subunit 1, domain 1"/>
    <property type="match status" value="2"/>
</dbReference>
<dbReference type="Pfam" id="PF13522">
    <property type="entry name" value="GATase_6"/>
    <property type="match status" value="1"/>
</dbReference>
<dbReference type="RefSeq" id="WP_168607320.1">
    <property type="nucleotide sequence ID" value="NZ_CP038852.1"/>
</dbReference>
<evidence type="ECO:0000313" key="7">
    <source>
        <dbReference type="EMBL" id="QIZ21463.1"/>
    </source>
</evidence>
<evidence type="ECO:0000313" key="8">
    <source>
        <dbReference type="Proteomes" id="UP000501094"/>
    </source>
</evidence>
<dbReference type="PROSITE" id="PS51278">
    <property type="entry name" value="GATASE_TYPE_2"/>
    <property type="match status" value="1"/>
</dbReference>
<evidence type="ECO:0000256" key="4">
    <source>
        <dbReference type="ARBA" id="ARBA00022679"/>
    </source>
</evidence>
<dbReference type="InterPro" id="IPR017932">
    <property type="entry name" value="GATase_2_dom"/>
</dbReference>
<evidence type="ECO:0000259" key="6">
    <source>
        <dbReference type="PROSITE" id="PS51278"/>
    </source>
</evidence>
<protein>
    <recommendedName>
        <fullName evidence="2">glutamine--fructose-6-phosphate transaminase (isomerizing)</fullName>
        <ecNumber evidence="2">2.6.1.16</ecNumber>
    </recommendedName>
</protein>
<dbReference type="SUPFAM" id="SSF56235">
    <property type="entry name" value="N-terminal nucleophile aminohydrolases (Ntn hydrolases)"/>
    <property type="match status" value="1"/>
</dbReference>
<evidence type="ECO:0000256" key="1">
    <source>
        <dbReference type="ARBA" id="ARBA00001031"/>
    </source>
</evidence>
<sequence length="294" mass="32461">MCGIVGIYLKNKKFEKSLGKMLSGMLNNMESRGPDSAGFAIYKDESKKLYKFSLCINDLNFNSFKKEISKKLKKARLAQISDHVILKTLEQPKKVIEIINSNFPKVSIVGYGRSIEIFKQVGNPKDVVKKFKLDSFSGTHGIGHTRMATESAITTDGSHPYSTGEDECLVHNGSLSNHNNLRRKLTKKGSVFNSENDTEVAAGYVSNSLSNNISLKDTLTSGLKDLDGFYTFITGTRKGFAVVRDEIACKPAVIAETKNYVAIASEFQAMAHLPDVNNAKIFEPEPGIVYSWGN</sequence>
<feature type="domain" description="Glutamine amidotransferase type-2" evidence="6">
    <location>
        <begin position="2"/>
        <end position="294"/>
    </location>
</feature>
<gene>
    <name evidence="7" type="ORF">E5R92_06685</name>
</gene>
<dbReference type="Proteomes" id="UP000501094">
    <property type="component" value="Chromosome"/>
</dbReference>
<dbReference type="EC" id="2.6.1.16" evidence="2"/>
<proteinExistence type="predicted"/>
<comment type="catalytic activity">
    <reaction evidence="1">
        <text>D-fructose 6-phosphate + L-glutamine = D-glucosamine 6-phosphate + L-glutamate</text>
        <dbReference type="Rhea" id="RHEA:13237"/>
        <dbReference type="ChEBI" id="CHEBI:29985"/>
        <dbReference type="ChEBI" id="CHEBI:58359"/>
        <dbReference type="ChEBI" id="CHEBI:58725"/>
        <dbReference type="ChEBI" id="CHEBI:61527"/>
        <dbReference type="EC" id="2.6.1.16"/>
    </reaction>
</comment>
<organism evidence="7 8">
    <name type="scientific">Candidatus Pelagibacter giovannonii</name>
    <dbReference type="NCBI Taxonomy" id="2563896"/>
    <lineage>
        <taxon>Bacteria</taxon>
        <taxon>Pseudomonadati</taxon>
        <taxon>Pseudomonadota</taxon>
        <taxon>Alphaproteobacteria</taxon>
        <taxon>Candidatus Pelagibacterales</taxon>
        <taxon>Candidatus Pelagibacteraceae</taxon>
        <taxon>Candidatus Pelagibacter</taxon>
    </lineage>
</organism>
<dbReference type="InterPro" id="IPR029055">
    <property type="entry name" value="Ntn_hydrolases_N"/>
</dbReference>
<dbReference type="EMBL" id="CP038852">
    <property type="protein sequence ID" value="QIZ21463.1"/>
    <property type="molecule type" value="Genomic_DNA"/>
</dbReference>